<keyword evidence="2" id="KW-0560">Oxidoreductase</keyword>
<reference evidence="4 5" key="1">
    <citation type="journal article" date="2015" name="Int. J. Syst. Evol. Microbiol.">
        <title>Novibacillus thermophilus gen. nov., sp. nov., a Gram-staining-negative and moderately thermophilic member of the family Thermoactinomycetaceae.</title>
        <authorList>
            <person name="Yang G."/>
            <person name="Chen J."/>
            <person name="Zhou S."/>
        </authorList>
    </citation>
    <scope>NUCLEOTIDE SEQUENCE [LARGE SCALE GENOMIC DNA]</scope>
    <source>
        <strain evidence="4 5">SG-1</strain>
    </source>
</reference>
<evidence type="ECO:0000256" key="1">
    <source>
        <dbReference type="ARBA" id="ARBA00006484"/>
    </source>
</evidence>
<dbReference type="PRINTS" id="PR00081">
    <property type="entry name" value="GDHRDH"/>
</dbReference>
<sequence>MKLRNKRVLISGGSKGVGVYIAKAFSSAGAKVALLARSESKMHNVSSSLPHESLVCPADLSKPATLKKAVQRVAHAWGGIDVLVNNAVYYCEQDFLEVTQEEWDERVSVSLRGPYFLTQAVIPHMLAQGGGDVISIGAAVVQKPVAKGHLTEYAASKGGLTGFVRALRDAYEPKGIRFSLVNPGWIYKGEETERHAKQVHAEEVARTVLFLASLSPGHVIREITLETP</sequence>
<dbReference type="Pfam" id="PF00106">
    <property type="entry name" value="adh_short"/>
    <property type="match status" value="1"/>
</dbReference>
<organism evidence="4 5">
    <name type="scientific">Novibacillus thermophilus</name>
    <dbReference type="NCBI Taxonomy" id="1471761"/>
    <lineage>
        <taxon>Bacteria</taxon>
        <taxon>Bacillati</taxon>
        <taxon>Bacillota</taxon>
        <taxon>Bacilli</taxon>
        <taxon>Bacillales</taxon>
        <taxon>Thermoactinomycetaceae</taxon>
        <taxon>Novibacillus</taxon>
    </lineage>
</organism>
<dbReference type="PROSITE" id="PS00061">
    <property type="entry name" value="ADH_SHORT"/>
    <property type="match status" value="1"/>
</dbReference>
<proteinExistence type="inferred from homology"/>
<dbReference type="PANTHER" id="PTHR43639:SF1">
    <property type="entry name" value="SHORT-CHAIN DEHYDROGENASE_REDUCTASE FAMILY PROTEIN"/>
    <property type="match status" value="1"/>
</dbReference>
<dbReference type="STRING" id="1471761.B0W44_08755"/>
<dbReference type="InterPro" id="IPR036291">
    <property type="entry name" value="NAD(P)-bd_dom_sf"/>
</dbReference>
<evidence type="ECO:0000313" key="5">
    <source>
        <dbReference type="Proteomes" id="UP000188603"/>
    </source>
</evidence>
<dbReference type="Proteomes" id="UP000188603">
    <property type="component" value="Chromosome"/>
</dbReference>
<name>A0A1U9K777_9BACL</name>
<dbReference type="PANTHER" id="PTHR43639">
    <property type="entry name" value="OXIDOREDUCTASE, SHORT-CHAIN DEHYDROGENASE/REDUCTASE FAMILY (AFU_ORTHOLOGUE AFUA_5G02870)"/>
    <property type="match status" value="1"/>
</dbReference>
<evidence type="ECO:0000256" key="2">
    <source>
        <dbReference type="ARBA" id="ARBA00023002"/>
    </source>
</evidence>
<dbReference type="InterPro" id="IPR002347">
    <property type="entry name" value="SDR_fam"/>
</dbReference>
<dbReference type="Gene3D" id="3.40.50.720">
    <property type="entry name" value="NAD(P)-binding Rossmann-like Domain"/>
    <property type="match status" value="1"/>
</dbReference>
<dbReference type="CDD" id="cd05233">
    <property type="entry name" value="SDR_c"/>
    <property type="match status" value="1"/>
</dbReference>
<evidence type="ECO:0000256" key="3">
    <source>
        <dbReference type="RuleBase" id="RU000363"/>
    </source>
</evidence>
<dbReference type="AlphaFoldDB" id="A0A1U9K777"/>
<keyword evidence="5" id="KW-1185">Reference proteome</keyword>
<dbReference type="InterPro" id="IPR020904">
    <property type="entry name" value="Sc_DH/Rdtase_CS"/>
</dbReference>
<protein>
    <recommendedName>
        <fullName evidence="6">Short-chain dehydrogenase</fullName>
    </recommendedName>
</protein>
<comment type="similarity">
    <text evidence="1 3">Belongs to the short-chain dehydrogenases/reductases (SDR) family.</text>
</comment>
<evidence type="ECO:0008006" key="6">
    <source>
        <dbReference type="Google" id="ProtNLM"/>
    </source>
</evidence>
<gene>
    <name evidence="4" type="ORF">B0W44_08755</name>
</gene>
<dbReference type="SUPFAM" id="SSF51735">
    <property type="entry name" value="NAD(P)-binding Rossmann-fold domains"/>
    <property type="match status" value="1"/>
</dbReference>
<evidence type="ECO:0000313" key="4">
    <source>
        <dbReference type="EMBL" id="AQS55866.1"/>
    </source>
</evidence>
<dbReference type="GO" id="GO:0016491">
    <property type="term" value="F:oxidoreductase activity"/>
    <property type="evidence" value="ECO:0007669"/>
    <property type="project" value="UniProtKB-KW"/>
</dbReference>
<dbReference type="PRINTS" id="PR00080">
    <property type="entry name" value="SDRFAMILY"/>
</dbReference>
<dbReference type="KEGG" id="ntr:B0W44_08755"/>
<dbReference type="RefSeq" id="WP_169835502.1">
    <property type="nucleotide sequence ID" value="NZ_CP019699.1"/>
</dbReference>
<dbReference type="EMBL" id="CP019699">
    <property type="protein sequence ID" value="AQS55866.1"/>
    <property type="molecule type" value="Genomic_DNA"/>
</dbReference>
<accession>A0A1U9K777</accession>